<protein>
    <recommendedName>
        <fullName evidence="3">STAS/SEC14 domain-containing protein</fullName>
    </recommendedName>
</protein>
<gene>
    <name evidence="1" type="ORF">SAMN04515668_4407</name>
</gene>
<dbReference type="EMBL" id="FOXS01000008">
    <property type="protein sequence ID" value="SFQ79152.1"/>
    <property type="molecule type" value="Genomic_DNA"/>
</dbReference>
<dbReference type="STRING" id="1227077.SAMN04515668_4407"/>
<dbReference type="RefSeq" id="WP_092678331.1">
    <property type="nucleotide sequence ID" value="NZ_FOXS01000008.1"/>
</dbReference>
<evidence type="ECO:0008006" key="3">
    <source>
        <dbReference type="Google" id="ProtNLM"/>
    </source>
</evidence>
<organism evidence="1 2">
    <name type="scientific">Hymenobacter arizonensis</name>
    <name type="common">Siccationidurans arizonensis</name>
    <dbReference type="NCBI Taxonomy" id="1227077"/>
    <lineage>
        <taxon>Bacteria</taxon>
        <taxon>Pseudomonadati</taxon>
        <taxon>Bacteroidota</taxon>
        <taxon>Cytophagia</taxon>
        <taxon>Cytophagales</taxon>
        <taxon>Hymenobacteraceae</taxon>
        <taxon>Hymenobacter</taxon>
    </lineage>
</organism>
<keyword evidence="2" id="KW-1185">Reference proteome</keyword>
<sequence length="138" mass="15512">MPFSALRIYFDNPAGRVLEHPDGYVVILYHPGARVLFELQAFLQHTGQLLHRRGWHKLLSDHRAMTPFSAEERAWILDYWLTRQTEGGTAIVGAGVYPPAHLAQLPAAHLDQPAHLPGITYRFFATPEAAAAWLAQYA</sequence>
<evidence type="ECO:0000313" key="1">
    <source>
        <dbReference type="EMBL" id="SFQ79152.1"/>
    </source>
</evidence>
<accession>A0A1I6BDW5</accession>
<name>A0A1I6BDW5_HYMAR</name>
<dbReference type="OrthoDB" id="880716at2"/>
<dbReference type="Proteomes" id="UP000199029">
    <property type="component" value="Unassembled WGS sequence"/>
</dbReference>
<dbReference type="AlphaFoldDB" id="A0A1I6BDW5"/>
<evidence type="ECO:0000313" key="2">
    <source>
        <dbReference type="Proteomes" id="UP000199029"/>
    </source>
</evidence>
<proteinExistence type="predicted"/>
<reference evidence="2" key="1">
    <citation type="submission" date="2016-10" db="EMBL/GenBank/DDBJ databases">
        <authorList>
            <person name="Varghese N."/>
            <person name="Submissions S."/>
        </authorList>
    </citation>
    <scope>NUCLEOTIDE SEQUENCE [LARGE SCALE GENOMIC DNA]</scope>
    <source>
        <strain evidence="2">OR362-8,ATCC BAA-1266,JCM 13504</strain>
    </source>
</reference>